<feature type="compositionally biased region" description="Acidic residues" evidence="1">
    <location>
        <begin position="43"/>
        <end position="74"/>
    </location>
</feature>
<feature type="domain" description="DUF6589" evidence="2">
    <location>
        <begin position="244"/>
        <end position="561"/>
    </location>
</feature>
<dbReference type="EMBL" id="JAAAIL010002029">
    <property type="protein sequence ID" value="KAG0261519.1"/>
    <property type="molecule type" value="Genomic_DNA"/>
</dbReference>
<comment type="caution">
    <text evidence="3">The sequence shown here is derived from an EMBL/GenBank/DDBJ whole genome shotgun (WGS) entry which is preliminary data.</text>
</comment>
<organism evidence="3 4">
    <name type="scientific">Linnemannia exigua</name>
    <dbReference type="NCBI Taxonomy" id="604196"/>
    <lineage>
        <taxon>Eukaryota</taxon>
        <taxon>Fungi</taxon>
        <taxon>Fungi incertae sedis</taxon>
        <taxon>Mucoromycota</taxon>
        <taxon>Mortierellomycotina</taxon>
        <taxon>Mortierellomycetes</taxon>
        <taxon>Mortierellales</taxon>
        <taxon>Mortierellaceae</taxon>
        <taxon>Linnemannia</taxon>
    </lineage>
</organism>
<reference evidence="3" key="1">
    <citation type="journal article" date="2020" name="Fungal Divers.">
        <title>Resolving the Mortierellaceae phylogeny through synthesis of multi-gene phylogenetics and phylogenomics.</title>
        <authorList>
            <person name="Vandepol N."/>
            <person name="Liber J."/>
            <person name="Desiro A."/>
            <person name="Na H."/>
            <person name="Kennedy M."/>
            <person name="Barry K."/>
            <person name="Grigoriev I.V."/>
            <person name="Miller A.N."/>
            <person name="O'Donnell K."/>
            <person name="Stajich J.E."/>
            <person name="Bonito G."/>
        </authorList>
    </citation>
    <scope>NUCLEOTIDE SEQUENCE</scope>
    <source>
        <strain evidence="3">NRRL 28262</strain>
    </source>
</reference>
<dbReference type="InterPro" id="IPR046496">
    <property type="entry name" value="DUF6589"/>
</dbReference>
<keyword evidence="4" id="KW-1185">Reference proteome</keyword>
<sequence length="709" mass="79968">MATSIDNNSRQTATNSKSGPCIGSNDEWVQDTSASTSNGDVHDEGDGEESDDEDEVEESNEEWSTETLDYDAGDDEEPVQMDIVEPNKDNGASLPFAIRMPANKMTQAKVMAFSFDTIHCRVETGAPGLTRLLHGLIRKPHRPASNTSAKTDEQKPKKLVEQEQAMVGTISGMLVHRRSQKANYFQRMMGIYLHATGCPKRVVEMLAKAHFCTSYDSTLSAVKSLTQDALELVRKFVQERDWFLIDQSSVEGNLEILHTVMQISLRLSPEYFNGKYILVAGDNLTVVRINSIQTLMKSENTAYNRMQWAIPVVQLFHLRMNLCSLILRTHYGVLGTPGSLASDIAMLRRKRVRSEKHCFHTADELLRSKFDALVMCLWEEKLEARLEAVDESMLPMIVEAAENLCAELSQPSQEYSKQRGTANTNAMLFIRDMLVYLELAAAIKCGEVGRIEEVLKTITIMFQATSTKNYGNQLLRFAYDIRHTWSDVRKDAIFQSWLINVSGKENAWVPADLYQVRYAGSGSNRSWEYLELSTSMNVRLYGEIQEKVEEEFGVTFNNNHHSTVSTKEDVSRIMASLKNMNIFKGSNRTIDEVHNVCDLQETGMERLNEEGLYAFHEILKARCNTAHGPAVGNSIRGIDGGISENDEGKDCRIEDGVLDETLKHYFQNFAKCCLRSFDPNIDDPSDEGASIDEAPILDDREVWTELFTK</sequence>
<dbReference type="AlphaFoldDB" id="A0AAD4H297"/>
<evidence type="ECO:0000313" key="4">
    <source>
        <dbReference type="Proteomes" id="UP001194580"/>
    </source>
</evidence>
<accession>A0AAD4H297</accession>
<evidence type="ECO:0000313" key="3">
    <source>
        <dbReference type="EMBL" id="KAG0261519.1"/>
    </source>
</evidence>
<protein>
    <recommendedName>
        <fullName evidence="2">DUF6589 domain-containing protein</fullName>
    </recommendedName>
</protein>
<feature type="region of interest" description="Disordered" evidence="1">
    <location>
        <begin position="139"/>
        <end position="159"/>
    </location>
</feature>
<dbReference type="Pfam" id="PF20231">
    <property type="entry name" value="DUF6589"/>
    <property type="match status" value="1"/>
</dbReference>
<evidence type="ECO:0000256" key="1">
    <source>
        <dbReference type="SAM" id="MobiDB-lite"/>
    </source>
</evidence>
<evidence type="ECO:0000259" key="2">
    <source>
        <dbReference type="Pfam" id="PF20231"/>
    </source>
</evidence>
<gene>
    <name evidence="3" type="ORF">BGZ95_004211</name>
</gene>
<name>A0AAD4H297_9FUNG</name>
<feature type="compositionally biased region" description="Polar residues" evidence="1">
    <location>
        <begin position="1"/>
        <end position="18"/>
    </location>
</feature>
<dbReference type="Proteomes" id="UP001194580">
    <property type="component" value="Unassembled WGS sequence"/>
</dbReference>
<feature type="compositionally biased region" description="Basic and acidic residues" evidence="1">
    <location>
        <begin position="150"/>
        <end position="159"/>
    </location>
</feature>
<feature type="region of interest" description="Disordered" evidence="1">
    <location>
        <begin position="1"/>
        <end position="74"/>
    </location>
</feature>
<proteinExistence type="predicted"/>